<dbReference type="GeneID" id="54482557"/>
<dbReference type="Pfam" id="PF06985">
    <property type="entry name" value="HET"/>
    <property type="match status" value="1"/>
</dbReference>
<feature type="non-terminal residue" evidence="2">
    <location>
        <position position="1"/>
    </location>
</feature>
<dbReference type="Proteomes" id="UP000799437">
    <property type="component" value="Unassembled WGS sequence"/>
</dbReference>
<dbReference type="RefSeq" id="XP_033595769.1">
    <property type="nucleotide sequence ID" value="XM_033741503.1"/>
</dbReference>
<name>A0A6A6VRK8_9PEZI</name>
<protein>
    <recommendedName>
        <fullName evidence="1">Heterokaryon incompatibility domain-containing protein</fullName>
    </recommendedName>
</protein>
<proteinExistence type="predicted"/>
<evidence type="ECO:0000313" key="3">
    <source>
        <dbReference type="Proteomes" id="UP000799437"/>
    </source>
</evidence>
<dbReference type="EMBL" id="ML996584">
    <property type="protein sequence ID" value="KAF2753318.1"/>
    <property type="molecule type" value="Genomic_DNA"/>
</dbReference>
<accession>A0A6A6VRK8</accession>
<reference evidence="2" key="1">
    <citation type="journal article" date="2020" name="Stud. Mycol.">
        <title>101 Dothideomycetes genomes: a test case for predicting lifestyles and emergence of pathogens.</title>
        <authorList>
            <person name="Haridas S."/>
            <person name="Albert R."/>
            <person name="Binder M."/>
            <person name="Bloem J."/>
            <person name="Labutti K."/>
            <person name="Salamov A."/>
            <person name="Andreopoulos B."/>
            <person name="Baker S."/>
            <person name="Barry K."/>
            <person name="Bills G."/>
            <person name="Bluhm B."/>
            <person name="Cannon C."/>
            <person name="Castanera R."/>
            <person name="Culley D."/>
            <person name="Daum C."/>
            <person name="Ezra D."/>
            <person name="Gonzalez J."/>
            <person name="Henrissat B."/>
            <person name="Kuo A."/>
            <person name="Liang C."/>
            <person name="Lipzen A."/>
            <person name="Lutzoni F."/>
            <person name="Magnuson J."/>
            <person name="Mondo S."/>
            <person name="Nolan M."/>
            <person name="Ohm R."/>
            <person name="Pangilinan J."/>
            <person name="Park H.-J."/>
            <person name="Ramirez L."/>
            <person name="Alfaro M."/>
            <person name="Sun H."/>
            <person name="Tritt A."/>
            <person name="Yoshinaga Y."/>
            <person name="Zwiers L.-H."/>
            <person name="Turgeon B."/>
            <person name="Goodwin S."/>
            <person name="Spatafora J."/>
            <person name="Crous P."/>
            <person name="Grigoriev I."/>
        </authorList>
    </citation>
    <scope>NUCLEOTIDE SEQUENCE</scope>
    <source>
        <strain evidence="2">CBS 121739</strain>
    </source>
</reference>
<feature type="domain" description="Heterokaryon incompatibility" evidence="1">
    <location>
        <begin position="4"/>
        <end position="54"/>
    </location>
</feature>
<sequence>CAAQARADGLEWVWIDTCCIDKSSSAELAEAINSMYAWYARAEKCYVYLTDVTDAAHLSSSRWFTRGWTLQELLAPRTVQFFTASGSMIGSRETIVEQIHKITGISPNALRGVPLSRFSVEERIRWADGRQTGRDEDLAYSLLGIFDVTMPVVYGEGGKKAMLRLRREI</sequence>
<dbReference type="PANTHER" id="PTHR10622">
    <property type="entry name" value="HET DOMAIN-CONTAINING PROTEIN"/>
    <property type="match status" value="1"/>
</dbReference>
<evidence type="ECO:0000313" key="2">
    <source>
        <dbReference type="EMBL" id="KAF2753318.1"/>
    </source>
</evidence>
<keyword evidence="3" id="KW-1185">Reference proteome</keyword>
<gene>
    <name evidence="2" type="ORF">EJ05DRAFT_426574</name>
</gene>
<feature type="non-terminal residue" evidence="2">
    <location>
        <position position="169"/>
    </location>
</feature>
<dbReference type="InterPro" id="IPR010730">
    <property type="entry name" value="HET"/>
</dbReference>
<dbReference type="OrthoDB" id="20872at2759"/>
<evidence type="ECO:0000259" key="1">
    <source>
        <dbReference type="Pfam" id="PF06985"/>
    </source>
</evidence>
<dbReference type="PANTHER" id="PTHR10622:SF10">
    <property type="entry name" value="HET DOMAIN-CONTAINING PROTEIN"/>
    <property type="match status" value="1"/>
</dbReference>
<dbReference type="AlphaFoldDB" id="A0A6A6VRK8"/>
<organism evidence="2 3">
    <name type="scientific">Pseudovirgaria hyperparasitica</name>
    <dbReference type="NCBI Taxonomy" id="470096"/>
    <lineage>
        <taxon>Eukaryota</taxon>
        <taxon>Fungi</taxon>
        <taxon>Dikarya</taxon>
        <taxon>Ascomycota</taxon>
        <taxon>Pezizomycotina</taxon>
        <taxon>Dothideomycetes</taxon>
        <taxon>Dothideomycetes incertae sedis</taxon>
        <taxon>Acrospermales</taxon>
        <taxon>Acrospermaceae</taxon>
        <taxon>Pseudovirgaria</taxon>
    </lineage>
</organism>